<dbReference type="PRINTS" id="PR00419">
    <property type="entry name" value="ADXRDTASE"/>
</dbReference>
<dbReference type="EC" id="1.4.1.13" evidence="8"/>
<dbReference type="AlphaFoldDB" id="A0A1Z4EQ37"/>
<keyword evidence="4" id="KW-0408">Iron</keyword>
<name>A0A1Z4EQ37_9MYCO</name>
<keyword evidence="2" id="KW-0479">Metal-binding</keyword>
<dbReference type="FunFam" id="3.50.50.60:FF:000124">
    <property type="entry name" value="Glutamate synthase small subunit"/>
    <property type="match status" value="1"/>
</dbReference>
<dbReference type="GO" id="GO:0046872">
    <property type="term" value="F:metal ion binding"/>
    <property type="evidence" value="ECO:0007669"/>
    <property type="project" value="UniProtKB-KW"/>
</dbReference>
<accession>A0A1Z4EQ37</accession>
<sequence length="491" mass="53306">MADPSGFLKYTHRELPHRRPVPLRLKDWKEVYEDFNDDTLREQATRCMDCGIPFCHNGCPLGNLIPEWNDLVRRGRWRDAIERLHATNNFPDFTGRLCPAPCEPACVLGINQDPVTIKQIELEIIDHAFDDGFVVPLPPTKLTGKTVAVVGSGPAGLAAAQQLTRAGHSVTVFERADRIGGLLRYGIPEFKMEKRVLDRRLDQMRAEGTEFRAGVDVGVDITAEQLTADFDAVVLAGGATAARDLPVPGRELDGIHQAMEYLPWGNRLASGDLEDGVLDDDGQPPITAKGKKVVIIGGGDTGADCLGTAHRQGATEIHQFEIMPRPPESRAESTPWPTYPLMYRVSSAHEEGGERVFSVNTEEFVGKDGRVTALKAHEVTMQDGKFVKVEGSDFELDADLVLLAMGFVGPEKPGLLTELGVKFTDRGNVARGPDFDTSVPNVFVAGDMGRGQSLIVWAIAEGRAAAAAVDRHLMGVTALPAPVKPTAAPLQ</sequence>
<keyword evidence="6" id="KW-0314">Glutamate biosynthesis</keyword>
<dbReference type="InterPro" id="IPR051394">
    <property type="entry name" value="Glutamate_Synthase"/>
</dbReference>
<dbReference type="Gene3D" id="1.10.1060.10">
    <property type="entry name" value="Alpha-helical ferredoxin"/>
    <property type="match status" value="1"/>
</dbReference>
<dbReference type="InterPro" id="IPR006005">
    <property type="entry name" value="Glut_synth_ssu1"/>
</dbReference>
<dbReference type="PANTHER" id="PTHR43100">
    <property type="entry name" value="GLUTAMATE SYNTHASE [NADPH] SMALL CHAIN"/>
    <property type="match status" value="1"/>
</dbReference>
<comment type="pathway">
    <text evidence="7">Amino-acid biosynthesis.</text>
</comment>
<dbReference type="SUPFAM" id="SSF51971">
    <property type="entry name" value="Nucleotide-binding domain"/>
    <property type="match status" value="2"/>
</dbReference>
<dbReference type="InterPro" id="IPR009051">
    <property type="entry name" value="Helical_ferredxn"/>
</dbReference>
<keyword evidence="3 8" id="KW-0560">Oxidoreductase</keyword>
<dbReference type="Gene3D" id="3.50.50.60">
    <property type="entry name" value="FAD/NAD(P)-binding domain"/>
    <property type="match status" value="2"/>
</dbReference>
<dbReference type="SUPFAM" id="SSF46548">
    <property type="entry name" value="alpha-helical ferredoxin"/>
    <property type="match status" value="1"/>
</dbReference>
<dbReference type="FunFam" id="1.10.1060.10:FF:000004">
    <property type="entry name" value="Glutamate synthase, small subunit"/>
    <property type="match status" value="1"/>
</dbReference>
<keyword evidence="9" id="KW-1185">Reference proteome</keyword>
<evidence type="ECO:0000256" key="7">
    <source>
        <dbReference type="ARBA" id="ARBA00029440"/>
    </source>
</evidence>
<dbReference type="InterPro" id="IPR036188">
    <property type="entry name" value="FAD/NAD-bd_sf"/>
</dbReference>
<dbReference type="GO" id="GO:0051536">
    <property type="term" value="F:iron-sulfur cluster binding"/>
    <property type="evidence" value="ECO:0007669"/>
    <property type="project" value="UniProtKB-KW"/>
</dbReference>
<dbReference type="GO" id="GO:0004355">
    <property type="term" value="F:glutamate synthase (NADPH) activity"/>
    <property type="evidence" value="ECO:0007669"/>
    <property type="project" value="UniProtKB-EC"/>
</dbReference>
<proteinExistence type="predicted"/>
<evidence type="ECO:0000256" key="2">
    <source>
        <dbReference type="ARBA" id="ARBA00022723"/>
    </source>
</evidence>
<protein>
    <submittedName>
        <fullName evidence="8">Glutamate synthase [NADPH] small chain</fullName>
        <ecNumber evidence="8">1.4.1.13</ecNumber>
    </submittedName>
</protein>
<dbReference type="InterPro" id="IPR023753">
    <property type="entry name" value="FAD/NAD-binding_dom"/>
</dbReference>
<evidence type="ECO:0000256" key="4">
    <source>
        <dbReference type="ARBA" id="ARBA00023004"/>
    </source>
</evidence>
<dbReference type="Pfam" id="PF14691">
    <property type="entry name" value="Fer4_20"/>
    <property type="match status" value="1"/>
</dbReference>
<dbReference type="OrthoDB" id="9803192at2"/>
<dbReference type="Proteomes" id="UP000217736">
    <property type="component" value="Chromosome"/>
</dbReference>
<dbReference type="Pfam" id="PF07992">
    <property type="entry name" value="Pyr_redox_2"/>
    <property type="match status" value="1"/>
</dbReference>
<dbReference type="InterPro" id="IPR028261">
    <property type="entry name" value="DPD_II"/>
</dbReference>
<evidence type="ECO:0000256" key="1">
    <source>
        <dbReference type="ARBA" id="ARBA00022605"/>
    </source>
</evidence>
<keyword evidence="5" id="KW-0411">Iron-sulfur</keyword>
<dbReference type="GO" id="GO:0006537">
    <property type="term" value="P:glutamate biosynthetic process"/>
    <property type="evidence" value="ECO:0007669"/>
    <property type="project" value="UniProtKB-KW"/>
</dbReference>
<dbReference type="PANTHER" id="PTHR43100:SF1">
    <property type="entry name" value="GLUTAMATE SYNTHASE [NADPH] SMALL CHAIN"/>
    <property type="match status" value="1"/>
</dbReference>
<dbReference type="GO" id="GO:0016639">
    <property type="term" value="F:oxidoreductase activity, acting on the CH-NH2 group of donors, NAD or NADP as acceptor"/>
    <property type="evidence" value="ECO:0007669"/>
    <property type="project" value="InterPro"/>
</dbReference>
<evidence type="ECO:0000313" key="9">
    <source>
        <dbReference type="Proteomes" id="UP000217736"/>
    </source>
</evidence>
<keyword evidence="1" id="KW-0028">Amino-acid biosynthesis</keyword>
<evidence type="ECO:0000256" key="6">
    <source>
        <dbReference type="ARBA" id="ARBA00023164"/>
    </source>
</evidence>
<dbReference type="EMBL" id="AP018164">
    <property type="protein sequence ID" value="BAX95030.1"/>
    <property type="molecule type" value="Genomic_DNA"/>
</dbReference>
<organism evidence="8 9">
    <name type="scientific">Mycobacterium shigaense</name>
    <dbReference type="NCBI Taxonomy" id="722731"/>
    <lineage>
        <taxon>Bacteria</taxon>
        <taxon>Bacillati</taxon>
        <taxon>Actinomycetota</taxon>
        <taxon>Actinomycetes</taxon>
        <taxon>Mycobacteriales</taxon>
        <taxon>Mycobacteriaceae</taxon>
        <taxon>Mycobacterium</taxon>
        <taxon>Mycobacterium simiae complex</taxon>
    </lineage>
</organism>
<dbReference type="KEGG" id="mshg:MSG_04924"/>
<evidence type="ECO:0000256" key="3">
    <source>
        <dbReference type="ARBA" id="ARBA00023002"/>
    </source>
</evidence>
<evidence type="ECO:0000313" key="8">
    <source>
        <dbReference type="EMBL" id="BAX95030.1"/>
    </source>
</evidence>
<reference evidence="9" key="1">
    <citation type="submission" date="2017-06" db="EMBL/GenBank/DDBJ databases">
        <title>Complete Genome Sequence of Mycobacterium shigaense.</title>
        <authorList>
            <person name="Fukano H."/>
            <person name="Yoshida M."/>
            <person name="Kazumi Y."/>
            <person name="Ogura Y."/>
            <person name="Mitarai S."/>
            <person name="Hayashi T."/>
            <person name="Hoshino Y."/>
        </authorList>
    </citation>
    <scope>NUCLEOTIDE SEQUENCE [LARGE SCALE GENOMIC DNA]</scope>
    <source>
        <strain evidence="9">UN-152</strain>
    </source>
</reference>
<evidence type="ECO:0000256" key="5">
    <source>
        <dbReference type="ARBA" id="ARBA00023014"/>
    </source>
</evidence>
<dbReference type="RefSeq" id="WP_096443743.1">
    <property type="nucleotide sequence ID" value="NZ_AP018164.1"/>
</dbReference>
<gene>
    <name evidence="8" type="primary">gltD</name>
    <name evidence="8" type="ORF">MSG_04924</name>
</gene>
<dbReference type="NCBIfam" id="TIGR01317">
    <property type="entry name" value="GOGAT_sm_gam"/>
    <property type="match status" value="1"/>
</dbReference>